<proteinExistence type="predicted"/>
<organism evidence="2 3">
    <name type="scientific">Streptomyces crystallinus</name>
    <dbReference type="NCBI Taxonomy" id="68191"/>
    <lineage>
        <taxon>Bacteria</taxon>
        <taxon>Bacillati</taxon>
        <taxon>Actinomycetota</taxon>
        <taxon>Actinomycetes</taxon>
        <taxon>Kitasatosporales</taxon>
        <taxon>Streptomycetaceae</taxon>
        <taxon>Streptomyces</taxon>
    </lineage>
</organism>
<evidence type="ECO:0000256" key="1">
    <source>
        <dbReference type="SAM" id="MobiDB-lite"/>
    </source>
</evidence>
<comment type="caution">
    <text evidence="2">The sequence shown here is derived from an EMBL/GenBank/DDBJ whole genome shotgun (WGS) entry which is preliminary data.</text>
</comment>
<dbReference type="Proteomes" id="UP001500668">
    <property type="component" value="Unassembled WGS sequence"/>
</dbReference>
<feature type="region of interest" description="Disordered" evidence="1">
    <location>
        <begin position="26"/>
        <end position="52"/>
    </location>
</feature>
<evidence type="ECO:0000313" key="3">
    <source>
        <dbReference type="Proteomes" id="UP001500668"/>
    </source>
</evidence>
<evidence type="ECO:0000313" key="2">
    <source>
        <dbReference type="EMBL" id="GAA0628684.1"/>
    </source>
</evidence>
<dbReference type="EMBL" id="BAAACA010000066">
    <property type="protein sequence ID" value="GAA0628684.1"/>
    <property type="molecule type" value="Genomic_DNA"/>
</dbReference>
<keyword evidence="3" id="KW-1185">Reference proteome</keyword>
<sequence length="96" mass="10198">MLPPAKRVGNAEGTAAVEVCRRFGGTTGSAAPGGRGRVPVTQASGRARWSSLRGQPAYERSLHAGRPDNINVWHAVPVGKTLRANNFSQLRNDLHG</sequence>
<accession>A0ABP3S844</accession>
<protein>
    <submittedName>
        <fullName evidence="2">Uncharacterized protein</fullName>
    </submittedName>
</protein>
<reference evidence="3" key="1">
    <citation type="journal article" date="2019" name="Int. J. Syst. Evol. Microbiol.">
        <title>The Global Catalogue of Microorganisms (GCM) 10K type strain sequencing project: providing services to taxonomists for standard genome sequencing and annotation.</title>
        <authorList>
            <consortium name="The Broad Institute Genomics Platform"/>
            <consortium name="The Broad Institute Genome Sequencing Center for Infectious Disease"/>
            <person name="Wu L."/>
            <person name="Ma J."/>
        </authorList>
    </citation>
    <scope>NUCLEOTIDE SEQUENCE [LARGE SCALE GENOMIC DNA]</scope>
    <source>
        <strain evidence="3">JCM 5067</strain>
    </source>
</reference>
<name>A0ABP3S844_9ACTN</name>
<gene>
    <name evidence="2" type="ORF">GCM10010394_70020</name>
</gene>
<feature type="compositionally biased region" description="Gly residues" evidence="1">
    <location>
        <begin position="26"/>
        <end position="36"/>
    </location>
</feature>